<feature type="domain" description="Thioesterase" evidence="3">
    <location>
        <begin position="52"/>
        <end position="129"/>
    </location>
</feature>
<reference evidence="4 5" key="1">
    <citation type="submission" date="2020-06" db="EMBL/GenBank/DDBJ databases">
        <title>Mannheimia pernigra sp. nov. isolated from bovine respiratory tract.</title>
        <authorList>
            <person name="Kuhnert P."/>
            <person name="Akarsu-Egger H."/>
        </authorList>
    </citation>
    <scope>NUCLEOTIDE SEQUENCE [LARGE SCALE GENOMIC DNA]</scope>
    <source>
        <strain evidence="4 5">BNO311</strain>
    </source>
</reference>
<dbReference type="InterPro" id="IPR006683">
    <property type="entry name" value="Thioestr_dom"/>
</dbReference>
<dbReference type="Gene3D" id="3.10.129.10">
    <property type="entry name" value="Hotdog Thioesterase"/>
    <property type="match status" value="1"/>
</dbReference>
<dbReference type="PANTHER" id="PTHR43240">
    <property type="entry name" value="1,4-DIHYDROXY-2-NAPHTHOYL-COA THIOESTERASE 1"/>
    <property type="match status" value="1"/>
</dbReference>
<dbReference type="SUPFAM" id="SSF54637">
    <property type="entry name" value="Thioesterase/thiol ester dehydrase-isomerase"/>
    <property type="match status" value="1"/>
</dbReference>
<evidence type="ECO:0000256" key="1">
    <source>
        <dbReference type="ARBA" id="ARBA00008324"/>
    </source>
</evidence>
<evidence type="ECO:0000313" key="5">
    <source>
        <dbReference type="Proteomes" id="UP000509660"/>
    </source>
</evidence>
<evidence type="ECO:0000256" key="2">
    <source>
        <dbReference type="ARBA" id="ARBA00022801"/>
    </source>
</evidence>
<dbReference type="InterPro" id="IPR003736">
    <property type="entry name" value="PAAI_dom"/>
</dbReference>
<comment type="similarity">
    <text evidence="1">Belongs to the thioesterase PaaI family.</text>
</comment>
<gene>
    <name evidence="4" type="ORF">HV559_02990</name>
</gene>
<dbReference type="PANTHER" id="PTHR43240:SF5">
    <property type="entry name" value="1,4-DIHYDROXY-2-NAPHTHOYL-COA THIOESTERASE 1"/>
    <property type="match status" value="1"/>
</dbReference>
<dbReference type="InterPro" id="IPR029069">
    <property type="entry name" value="HotDog_dom_sf"/>
</dbReference>
<dbReference type="GO" id="GO:0061522">
    <property type="term" value="F:1,4-dihydroxy-2-naphthoyl-CoA thioesterase activity"/>
    <property type="evidence" value="ECO:0007669"/>
    <property type="project" value="TreeGrafter"/>
</dbReference>
<keyword evidence="2" id="KW-0378">Hydrolase</keyword>
<evidence type="ECO:0000259" key="3">
    <source>
        <dbReference type="Pfam" id="PF03061"/>
    </source>
</evidence>
<evidence type="ECO:0000313" key="4">
    <source>
        <dbReference type="EMBL" id="QLB41272.1"/>
    </source>
</evidence>
<sequence>MTKDLSPEQIIDKLNHFCSQSAVAHLGIKFSKITDDTLEATLPLDHRTQQPFGLLHGGVSAALAETLGSAGSSLMCNAEQIAVGTELSISHLKSVKKGMVTGVTKPLHLGGSSQVWQIELFDEEGNLCAISRLTNRILEKR</sequence>
<dbReference type="EMBL" id="CP055306">
    <property type="protein sequence ID" value="QLB41272.1"/>
    <property type="molecule type" value="Genomic_DNA"/>
</dbReference>
<protein>
    <submittedName>
        <fullName evidence="4">Hotdog fold thioesterase</fullName>
    </submittedName>
</protein>
<proteinExistence type="inferred from homology"/>
<dbReference type="Pfam" id="PF03061">
    <property type="entry name" value="4HBT"/>
    <property type="match status" value="1"/>
</dbReference>
<accession>A0A7D5HTX8</accession>
<keyword evidence="5" id="KW-1185">Reference proteome</keyword>
<name>A0A7D5HTX8_9PAST</name>
<organism evidence="4 5">
    <name type="scientific">Mannheimia pernigra</name>
    <dbReference type="NCBI Taxonomy" id="111844"/>
    <lineage>
        <taxon>Bacteria</taxon>
        <taxon>Pseudomonadati</taxon>
        <taxon>Pseudomonadota</taxon>
        <taxon>Gammaproteobacteria</taxon>
        <taxon>Pasteurellales</taxon>
        <taxon>Pasteurellaceae</taxon>
        <taxon>Mannheimia</taxon>
    </lineage>
</organism>
<dbReference type="CDD" id="cd03443">
    <property type="entry name" value="PaaI_thioesterase"/>
    <property type="match status" value="1"/>
</dbReference>
<dbReference type="GO" id="GO:0005829">
    <property type="term" value="C:cytosol"/>
    <property type="evidence" value="ECO:0007669"/>
    <property type="project" value="TreeGrafter"/>
</dbReference>
<dbReference type="Proteomes" id="UP000509660">
    <property type="component" value="Chromosome"/>
</dbReference>
<dbReference type="NCBIfam" id="TIGR00369">
    <property type="entry name" value="unchar_dom_1"/>
    <property type="match status" value="1"/>
</dbReference>
<dbReference type="AlphaFoldDB" id="A0A7D5HTX8"/>